<organism evidence="2 3">
    <name type="scientific">Pleurodeles waltl</name>
    <name type="common">Iberian ribbed newt</name>
    <dbReference type="NCBI Taxonomy" id="8319"/>
    <lineage>
        <taxon>Eukaryota</taxon>
        <taxon>Metazoa</taxon>
        <taxon>Chordata</taxon>
        <taxon>Craniata</taxon>
        <taxon>Vertebrata</taxon>
        <taxon>Euteleostomi</taxon>
        <taxon>Amphibia</taxon>
        <taxon>Batrachia</taxon>
        <taxon>Caudata</taxon>
        <taxon>Salamandroidea</taxon>
        <taxon>Salamandridae</taxon>
        <taxon>Pleurodelinae</taxon>
        <taxon>Pleurodeles</taxon>
    </lineage>
</organism>
<dbReference type="Proteomes" id="UP001066276">
    <property type="component" value="Chromosome 1_2"/>
</dbReference>
<proteinExistence type="predicted"/>
<keyword evidence="3" id="KW-1185">Reference proteome</keyword>
<gene>
    <name evidence="2" type="ORF">NDU88_005677</name>
</gene>
<feature type="domain" description="Reverse transcriptase/retrotransposon-derived protein RNase H-like" evidence="1">
    <location>
        <begin position="5"/>
        <end position="62"/>
    </location>
</feature>
<dbReference type="AlphaFoldDB" id="A0AAV7WC67"/>
<evidence type="ECO:0000313" key="3">
    <source>
        <dbReference type="Proteomes" id="UP001066276"/>
    </source>
</evidence>
<sequence>MLKGEQDQALQKLKTAFASTLILRHPGIRRLIAAETDASSFALKAVLHEQDAKIQALNPVATEKNDITDDREPRAIKEAFSY</sequence>
<name>A0AAV7WC67_PLEWA</name>
<dbReference type="SUPFAM" id="SSF56672">
    <property type="entry name" value="DNA/RNA polymerases"/>
    <property type="match status" value="1"/>
</dbReference>
<reference evidence="2" key="1">
    <citation type="journal article" date="2022" name="bioRxiv">
        <title>Sequencing and chromosome-scale assembly of the giantPleurodeles waltlgenome.</title>
        <authorList>
            <person name="Brown T."/>
            <person name="Elewa A."/>
            <person name="Iarovenko S."/>
            <person name="Subramanian E."/>
            <person name="Araus A.J."/>
            <person name="Petzold A."/>
            <person name="Susuki M."/>
            <person name="Suzuki K.-i.T."/>
            <person name="Hayashi T."/>
            <person name="Toyoda A."/>
            <person name="Oliveira C."/>
            <person name="Osipova E."/>
            <person name="Leigh N.D."/>
            <person name="Simon A."/>
            <person name="Yun M.H."/>
        </authorList>
    </citation>
    <scope>NUCLEOTIDE SEQUENCE</scope>
    <source>
        <strain evidence="2">20211129_DDA</strain>
        <tissue evidence="2">Liver</tissue>
    </source>
</reference>
<dbReference type="Pfam" id="PF17919">
    <property type="entry name" value="RT_RNaseH_2"/>
    <property type="match status" value="1"/>
</dbReference>
<protein>
    <recommendedName>
        <fullName evidence="1">Reverse transcriptase/retrotransposon-derived protein RNase H-like domain-containing protein</fullName>
    </recommendedName>
</protein>
<evidence type="ECO:0000259" key="1">
    <source>
        <dbReference type="Pfam" id="PF17919"/>
    </source>
</evidence>
<dbReference type="InterPro" id="IPR043502">
    <property type="entry name" value="DNA/RNA_pol_sf"/>
</dbReference>
<dbReference type="InterPro" id="IPR041577">
    <property type="entry name" value="RT_RNaseH_2"/>
</dbReference>
<accession>A0AAV7WC67</accession>
<dbReference type="EMBL" id="JANPWB010000002">
    <property type="protein sequence ID" value="KAJ1210311.1"/>
    <property type="molecule type" value="Genomic_DNA"/>
</dbReference>
<comment type="caution">
    <text evidence="2">The sequence shown here is derived from an EMBL/GenBank/DDBJ whole genome shotgun (WGS) entry which is preliminary data.</text>
</comment>
<evidence type="ECO:0000313" key="2">
    <source>
        <dbReference type="EMBL" id="KAJ1210311.1"/>
    </source>
</evidence>